<proteinExistence type="inferred from homology"/>
<dbReference type="GO" id="GO:0000166">
    <property type="term" value="F:nucleotide binding"/>
    <property type="evidence" value="ECO:0007669"/>
    <property type="project" value="InterPro"/>
</dbReference>
<dbReference type="InterPro" id="IPR032199">
    <property type="entry name" value="RMI1_C"/>
</dbReference>
<sequence>MHIRRLRLDDEQEEEDELQPQPQPHNSTNFPSEPLVISDDDFVDVSDDFFPPTPPPPPPVPEPQASDSPVNDFLRRTGLCLKRIWLTDCLRELGVSVRGFEGFDVATKAKLCFEQFLFSDFNFCGSGVLPPNVDSMHLAVLPGPYVLQVDEIVNITCPLRGRYEKAPQGLKRCLKLSMTDGIQRVFGMEYRPIQALEVCASSGLKVAISNIHVRRGLMMLVPETIEVLGGLVEQLDAARKRLVDELNKPPRGNRTRNGVLPPLATRAALAAWPSGGVDDLRHSGSTLHNTDTAQANNQGAGHSIPVSGNNSTTEDTLRMGAQHATSNSVPQMVSNVERMNIDMQLQRRSSLTAEDTYSFMGAQNATSNSVPYVVSNVERMNIDMQRQRRSSLTMEDTSSFIGAQNATSNSIPNIVSNVERMNIDMQRQRRSSLTTEDTSLLIGAQNATSNSVPHMVPNVEPMNIDIQRGTDPVFNDSSTANQSSSMADEMHIDTANITMENSVSNRSSHMHSNVAAAYGNTVHVMREGPVPIECFPVSENVETYRNRVPENAPWNRSSSTAFNNEDILTVDTSDNPLIPSGDQEVPFTYLASLSAKWVAMKETAPLVRGKIKCFLTGVKRFQYKKRTTYELQAYVDDGSLISEILIHHDVVQKGIGYSPVEVTAALSSSDTKIVLNMKETMHKFQAFLADFEGVILVELNRKCSLPTALDMSQGCPQSDAWSLLRRLKSLPSAQAQNHFPSDTIVLSPLQRRSSLTAEDTYSFMGAQNATSNSVPYVVSNVERMNIDMQRQRRSSLTMEDTSSFIGAQNATSNSIPNIVSNVERMNIDMQRQRRSSLTTEDTSLLIGAQNATSNSVPHMVPNVEPMNIDIQRGTDPVFNDSSTANQSSSMADEMHIDTANITMENSVSNRSSHMHSNVAAAYGNTVHVMREGPVPIECFPVSENVETYRNRVPENAPWNRSSSTAFNNEDILTVDTSDNPLIPSGDQEVPFTYLASLSAKWVAMKETAPLVRGKIKCFLTGVKRFQYKKRTTYELQAYVDDGSLISEILIHHDVVQKGIGYSPVEVTAALSSSDTKIVLNMKETMHKFQAFLADFEGVILVELNRKCSLPTALDMSQGCPQSDAWSLLRRLKSLPSAQAQNHFPSDTIVLSP</sequence>
<evidence type="ECO:0000256" key="2">
    <source>
        <dbReference type="ARBA" id="ARBA00018987"/>
    </source>
</evidence>
<feature type="compositionally biased region" description="Pro residues" evidence="4">
    <location>
        <begin position="51"/>
        <end position="62"/>
    </location>
</feature>
<dbReference type="PaxDb" id="3827-XP_004503838.1"/>
<name>A0A3Q7YG92_CICAR</name>
<dbReference type="RefSeq" id="XP_027191835.1">
    <property type="nucleotide sequence ID" value="XM_027336034.1"/>
</dbReference>
<reference evidence="9" key="2">
    <citation type="submission" date="2025-08" db="UniProtKB">
        <authorList>
            <consortium name="RefSeq"/>
        </authorList>
    </citation>
    <scope>IDENTIFICATION</scope>
    <source>
        <tissue evidence="9">Etiolated seedlings</tissue>
    </source>
</reference>
<feature type="region of interest" description="Disordered" evidence="4">
    <location>
        <begin position="1"/>
        <end position="68"/>
    </location>
</feature>
<dbReference type="Gene3D" id="2.40.50.770">
    <property type="entry name" value="RecQ-mediated genome instability protein Rmi1, C-terminal domain"/>
    <property type="match status" value="1"/>
</dbReference>
<dbReference type="Pfam" id="PF08585">
    <property type="entry name" value="RMI1_N_C"/>
    <property type="match status" value="1"/>
</dbReference>
<dbReference type="Pfam" id="PF16099">
    <property type="entry name" value="RMI1_C"/>
    <property type="match status" value="2"/>
</dbReference>
<dbReference type="AlphaFoldDB" id="A0A3Q7YG92"/>
<organism evidence="8 9">
    <name type="scientific">Cicer arietinum</name>
    <name type="common">Chickpea</name>
    <name type="synonym">Garbanzo</name>
    <dbReference type="NCBI Taxonomy" id="3827"/>
    <lineage>
        <taxon>Eukaryota</taxon>
        <taxon>Viridiplantae</taxon>
        <taxon>Streptophyta</taxon>
        <taxon>Embryophyta</taxon>
        <taxon>Tracheophyta</taxon>
        <taxon>Spermatophyta</taxon>
        <taxon>Magnoliopsida</taxon>
        <taxon>eudicotyledons</taxon>
        <taxon>Gunneridae</taxon>
        <taxon>Pentapetalae</taxon>
        <taxon>rosids</taxon>
        <taxon>fabids</taxon>
        <taxon>Fabales</taxon>
        <taxon>Fabaceae</taxon>
        <taxon>Papilionoideae</taxon>
        <taxon>50 kb inversion clade</taxon>
        <taxon>NPAAA clade</taxon>
        <taxon>Hologalegina</taxon>
        <taxon>IRL clade</taxon>
        <taxon>Cicereae</taxon>
        <taxon>Cicer</taxon>
    </lineage>
</organism>
<dbReference type="Proteomes" id="UP000087171">
    <property type="component" value="Chromosome Ca6"/>
</dbReference>
<evidence type="ECO:0000313" key="8">
    <source>
        <dbReference type="Proteomes" id="UP000087171"/>
    </source>
</evidence>
<dbReference type="InterPro" id="IPR042470">
    <property type="entry name" value="RMI1_N_C_sf"/>
</dbReference>
<evidence type="ECO:0000259" key="5">
    <source>
        <dbReference type="Pfam" id="PF08585"/>
    </source>
</evidence>
<feature type="region of interest" description="Disordered" evidence="4">
    <location>
        <begin position="282"/>
        <end position="314"/>
    </location>
</feature>
<dbReference type="KEGG" id="cam:101512002"/>
<dbReference type="InterPro" id="IPR013894">
    <property type="entry name" value="RMI1_OB"/>
</dbReference>
<gene>
    <name evidence="9" type="primary">LOC101512002</name>
</gene>
<evidence type="ECO:0000256" key="4">
    <source>
        <dbReference type="SAM" id="MobiDB-lite"/>
    </source>
</evidence>
<evidence type="ECO:0000256" key="3">
    <source>
        <dbReference type="ARBA" id="ARBA00077519"/>
    </source>
</evidence>
<dbReference type="Pfam" id="PF21000">
    <property type="entry name" value="RMI1_N_N"/>
    <property type="match status" value="1"/>
</dbReference>
<evidence type="ECO:0000256" key="1">
    <source>
        <dbReference type="ARBA" id="ARBA00006395"/>
    </source>
</evidence>
<dbReference type="FunFam" id="2.40.50.770:FF:000004">
    <property type="entry name" value="RecQ-mediated instability protein (DUF1767)"/>
    <property type="match status" value="1"/>
</dbReference>
<dbReference type="GeneID" id="101512002"/>
<dbReference type="GO" id="GO:0000712">
    <property type="term" value="P:resolution of meiotic recombination intermediates"/>
    <property type="evidence" value="ECO:0007669"/>
    <property type="project" value="TreeGrafter"/>
</dbReference>
<dbReference type="OrthoDB" id="341511at2759"/>
<dbReference type="STRING" id="3827.A0A3Q7YG92"/>
<feature type="domain" description="RecQ mediated genome instability protein 1 OB-fold" evidence="5">
    <location>
        <begin position="129"/>
        <end position="240"/>
    </location>
</feature>
<dbReference type="SMART" id="SM01161">
    <property type="entry name" value="DUF1767"/>
    <property type="match status" value="1"/>
</dbReference>
<dbReference type="GO" id="GO:0016604">
    <property type="term" value="C:nuclear body"/>
    <property type="evidence" value="ECO:0007669"/>
    <property type="project" value="TreeGrafter"/>
</dbReference>
<evidence type="ECO:0000259" key="6">
    <source>
        <dbReference type="Pfam" id="PF16099"/>
    </source>
</evidence>
<accession>A0A3Q7YG92</accession>
<evidence type="ECO:0000313" key="9">
    <source>
        <dbReference type="RefSeq" id="XP_027191835.1"/>
    </source>
</evidence>
<dbReference type="InterPro" id="IPR049363">
    <property type="entry name" value="RMI1_N"/>
</dbReference>
<feature type="domain" description="RecQ-mediated genome instability protein 1 C-terminal OB-fold" evidence="6">
    <location>
        <begin position="585"/>
        <end position="727"/>
    </location>
</feature>
<protein>
    <recommendedName>
        <fullName evidence="2">RecQ-mediated genome instability protein 1</fullName>
    </recommendedName>
    <alternativeName>
        <fullName evidence="3">BLM-associated protein of 75 kDa homolog</fullName>
    </alternativeName>
</protein>
<feature type="domain" description="RecQ-mediated genome instability protein 1 C-terminal OB-fold" evidence="6">
    <location>
        <begin position="989"/>
        <end position="1131"/>
    </location>
</feature>
<reference evidence="8" key="1">
    <citation type="journal article" date="2013" name="Nat. Biotechnol.">
        <title>Draft genome sequence of chickpea (Cicer arietinum) provides a resource for trait improvement.</title>
        <authorList>
            <person name="Varshney R.K."/>
            <person name="Song C."/>
            <person name="Saxena R.K."/>
            <person name="Azam S."/>
            <person name="Yu S."/>
            <person name="Sharpe A.G."/>
            <person name="Cannon S."/>
            <person name="Baek J."/>
            <person name="Rosen B.D."/>
            <person name="Tar'an B."/>
            <person name="Millan T."/>
            <person name="Zhang X."/>
            <person name="Ramsay L.D."/>
            <person name="Iwata A."/>
            <person name="Wang Y."/>
            <person name="Nelson W."/>
            <person name="Farmer A.D."/>
            <person name="Gaur P.M."/>
            <person name="Soderlund C."/>
            <person name="Penmetsa R.V."/>
            <person name="Xu C."/>
            <person name="Bharti A.K."/>
            <person name="He W."/>
            <person name="Winter P."/>
            <person name="Zhao S."/>
            <person name="Hane J.K."/>
            <person name="Carrasquilla-Garcia N."/>
            <person name="Condie J.A."/>
            <person name="Upadhyaya H.D."/>
            <person name="Luo M.C."/>
            <person name="Thudi M."/>
            <person name="Gowda C.L."/>
            <person name="Singh N.P."/>
            <person name="Lichtenzveig J."/>
            <person name="Gali K.K."/>
            <person name="Rubio J."/>
            <person name="Nadarajan N."/>
            <person name="Dolezel J."/>
            <person name="Bansal K.C."/>
            <person name="Xu X."/>
            <person name="Edwards D."/>
            <person name="Zhang G."/>
            <person name="Kahl G."/>
            <person name="Gil J."/>
            <person name="Singh K.B."/>
            <person name="Datta S.K."/>
            <person name="Jackson S.A."/>
            <person name="Wang J."/>
            <person name="Cook D.R."/>
        </authorList>
    </citation>
    <scope>NUCLEOTIDE SEQUENCE [LARGE SCALE GENOMIC DNA]</scope>
    <source>
        <strain evidence="8">cv. CDC Frontier</strain>
    </source>
</reference>
<dbReference type="GO" id="GO:0031422">
    <property type="term" value="C:RecQ family helicase-topoisomerase III complex"/>
    <property type="evidence" value="ECO:0007669"/>
    <property type="project" value="TreeGrafter"/>
</dbReference>
<comment type="similarity">
    <text evidence="1">Belongs to the RMI1 family.</text>
</comment>
<keyword evidence="8" id="KW-1185">Reference proteome</keyword>
<dbReference type="PANTHER" id="PTHR14790">
    <property type="entry name" value="RECQ-MEDIATED GENOME INSTABILITY PROTEIN 1 RMI1"/>
    <property type="match status" value="1"/>
</dbReference>
<feature type="compositionally biased region" description="Acidic residues" evidence="4">
    <location>
        <begin position="38"/>
        <end position="47"/>
    </location>
</feature>
<feature type="compositionally biased region" description="Polar residues" evidence="4">
    <location>
        <begin position="283"/>
        <end position="314"/>
    </location>
</feature>
<dbReference type="PANTHER" id="PTHR14790:SF15">
    <property type="entry name" value="RECQ-MEDIATED GENOME INSTABILITY PROTEIN 1"/>
    <property type="match status" value="1"/>
</dbReference>
<evidence type="ECO:0000259" key="7">
    <source>
        <dbReference type="Pfam" id="PF21000"/>
    </source>
</evidence>
<dbReference type="GO" id="GO:0000724">
    <property type="term" value="P:double-strand break repair via homologous recombination"/>
    <property type="evidence" value="ECO:0007669"/>
    <property type="project" value="TreeGrafter"/>
</dbReference>
<feature type="domain" description="RMI1 N-terminal" evidence="7">
    <location>
        <begin position="74"/>
        <end position="121"/>
    </location>
</feature>